<dbReference type="AlphaFoldDB" id="A0A8T0CTY0"/>
<keyword evidence="2" id="KW-1185">Reference proteome</keyword>
<dbReference type="Gramene" id="rna-gnl|WGS:JABURB|Cocit.L4859.1">
    <property type="protein sequence ID" value="cds-KAF7850950.1"/>
    <property type="gene ID" value="gene-BT93_L4859"/>
</dbReference>
<evidence type="ECO:0000313" key="1">
    <source>
        <dbReference type="EMBL" id="KAF7850950.1"/>
    </source>
</evidence>
<sequence length="96" mass="11430">MAFTWCFPVPWRCHGGRCHLLASRLRFLLQQGQQVHQMIPSHFSSLVDGVFIPWLIFGRWWYAVFLADGLASFHCRWPWSSFRLLMSWQTLLYISV</sequence>
<evidence type="ECO:0000313" key="2">
    <source>
        <dbReference type="Proteomes" id="UP000806378"/>
    </source>
</evidence>
<name>A0A8T0CTY0_CORYI</name>
<gene>
    <name evidence="1" type="ORF">BT93_L4859</name>
</gene>
<organism evidence="1 2">
    <name type="scientific">Corymbia citriodora subsp. variegata</name>
    <dbReference type="NCBI Taxonomy" id="360336"/>
    <lineage>
        <taxon>Eukaryota</taxon>
        <taxon>Viridiplantae</taxon>
        <taxon>Streptophyta</taxon>
        <taxon>Embryophyta</taxon>
        <taxon>Tracheophyta</taxon>
        <taxon>Spermatophyta</taxon>
        <taxon>Magnoliopsida</taxon>
        <taxon>eudicotyledons</taxon>
        <taxon>Gunneridae</taxon>
        <taxon>Pentapetalae</taxon>
        <taxon>rosids</taxon>
        <taxon>malvids</taxon>
        <taxon>Myrtales</taxon>
        <taxon>Myrtaceae</taxon>
        <taxon>Myrtoideae</taxon>
        <taxon>Eucalypteae</taxon>
        <taxon>Corymbia</taxon>
    </lineage>
</organism>
<protein>
    <submittedName>
        <fullName evidence="1">Uncharacterized protein</fullName>
    </submittedName>
</protein>
<proteinExistence type="predicted"/>
<comment type="caution">
    <text evidence="1">The sequence shown here is derived from an EMBL/GenBank/DDBJ whole genome shotgun (WGS) entry which is preliminary data.</text>
</comment>
<accession>A0A8T0CTY0</accession>
<reference evidence="1" key="1">
    <citation type="submission" date="2020-05" db="EMBL/GenBank/DDBJ databases">
        <title>WGS assembly of Corymbia citriodora subspecies variegata.</title>
        <authorList>
            <person name="Barry K."/>
            <person name="Hundley H."/>
            <person name="Shu S."/>
            <person name="Jenkins J."/>
            <person name="Grimwood J."/>
            <person name="Baten A."/>
        </authorList>
    </citation>
    <scope>NUCLEOTIDE SEQUENCE</scope>
    <source>
        <strain evidence="1">CV2-018</strain>
    </source>
</reference>
<dbReference type="Proteomes" id="UP000806378">
    <property type="component" value="Unassembled WGS sequence"/>
</dbReference>
<dbReference type="EMBL" id="MU089574">
    <property type="protein sequence ID" value="KAF7850950.1"/>
    <property type="molecule type" value="Genomic_DNA"/>
</dbReference>